<proteinExistence type="predicted"/>
<sequence length="154" mass="17925">MPNRCATKPSREKTGEEEERRGSPRYLQCSPYIRRNYSQVVDMPVAKCFKDCMRAYNYILRHLFFFPSPHSPFYRPVSNNQPASSLTEGAPLAPPKFGLVSCFMWPPELPPKACFLFSMHGFWGLYQLPFLPTTHQKRKTADMRNWGRVFQVPS</sequence>
<comment type="caution">
    <text evidence="2">The sequence shown here is derived from an EMBL/GenBank/DDBJ whole genome shotgun (WGS) entry which is preliminary data.</text>
</comment>
<dbReference type="EMBL" id="JAKWBI020000294">
    <property type="protein sequence ID" value="KAJ2897110.1"/>
    <property type="molecule type" value="Genomic_DNA"/>
</dbReference>
<protein>
    <submittedName>
        <fullName evidence="2">Uncharacterized protein</fullName>
    </submittedName>
</protein>
<reference evidence="2" key="1">
    <citation type="submission" date="2022-07" db="EMBL/GenBank/DDBJ databases">
        <title>Draft genome sequence of Zalerion maritima ATCC 34329, a (micro)plastics degrading marine fungus.</title>
        <authorList>
            <person name="Paco A."/>
            <person name="Goncalves M.F.M."/>
            <person name="Rocha-Santos T.A.P."/>
            <person name="Alves A."/>
        </authorList>
    </citation>
    <scope>NUCLEOTIDE SEQUENCE</scope>
    <source>
        <strain evidence="2">ATCC 34329</strain>
    </source>
</reference>
<dbReference type="Proteomes" id="UP001201980">
    <property type="component" value="Unassembled WGS sequence"/>
</dbReference>
<feature type="compositionally biased region" description="Basic and acidic residues" evidence="1">
    <location>
        <begin position="9"/>
        <end position="22"/>
    </location>
</feature>
<keyword evidence="3" id="KW-1185">Reference proteome</keyword>
<evidence type="ECO:0000313" key="3">
    <source>
        <dbReference type="Proteomes" id="UP001201980"/>
    </source>
</evidence>
<gene>
    <name evidence="2" type="ORF">MKZ38_004965</name>
</gene>
<dbReference type="AlphaFoldDB" id="A0AAD5WRA1"/>
<evidence type="ECO:0000313" key="2">
    <source>
        <dbReference type="EMBL" id="KAJ2897110.1"/>
    </source>
</evidence>
<feature type="region of interest" description="Disordered" evidence="1">
    <location>
        <begin position="1"/>
        <end position="22"/>
    </location>
</feature>
<accession>A0AAD5WRA1</accession>
<name>A0AAD5WRA1_9PEZI</name>
<organism evidence="2 3">
    <name type="scientific">Zalerion maritima</name>
    <dbReference type="NCBI Taxonomy" id="339359"/>
    <lineage>
        <taxon>Eukaryota</taxon>
        <taxon>Fungi</taxon>
        <taxon>Dikarya</taxon>
        <taxon>Ascomycota</taxon>
        <taxon>Pezizomycotina</taxon>
        <taxon>Sordariomycetes</taxon>
        <taxon>Lulworthiomycetidae</taxon>
        <taxon>Lulworthiales</taxon>
        <taxon>Lulworthiaceae</taxon>
        <taxon>Zalerion</taxon>
    </lineage>
</organism>
<evidence type="ECO:0000256" key="1">
    <source>
        <dbReference type="SAM" id="MobiDB-lite"/>
    </source>
</evidence>